<reference evidence="1 2" key="1">
    <citation type="submission" date="2017-11" db="EMBL/GenBank/DDBJ databases">
        <title>Genome-resolved metagenomics identifies genetic mobility, metabolic interactions, and unexpected diversity in perchlorate-reducing communities.</title>
        <authorList>
            <person name="Barnum T.P."/>
            <person name="Figueroa I.A."/>
            <person name="Carlstrom C.I."/>
            <person name="Lucas L.N."/>
            <person name="Engelbrektson A.L."/>
            <person name="Coates J.D."/>
        </authorList>
    </citation>
    <scope>NUCLEOTIDE SEQUENCE [LARGE SCALE GENOMIC DNA]</scope>
    <source>
        <strain evidence="1">BM706</strain>
    </source>
</reference>
<dbReference type="Gene3D" id="1.25.10.10">
    <property type="entry name" value="Leucine-rich Repeat Variant"/>
    <property type="match status" value="2"/>
</dbReference>
<name>A0A2N5ZLL8_MUIH1</name>
<dbReference type="SUPFAM" id="SSF48371">
    <property type="entry name" value="ARM repeat"/>
    <property type="match status" value="1"/>
</dbReference>
<dbReference type="Pfam" id="PF13646">
    <property type="entry name" value="HEAT_2"/>
    <property type="match status" value="1"/>
</dbReference>
<dbReference type="GO" id="GO:0016491">
    <property type="term" value="F:oxidoreductase activity"/>
    <property type="evidence" value="ECO:0007669"/>
    <property type="project" value="TreeGrafter"/>
</dbReference>
<accession>A0A2N5ZLL8</accession>
<gene>
    <name evidence="1" type="ORF">C0601_01695</name>
</gene>
<sequence length="665" mass="77152">MNELQPDIMQNLIEMFDHPDLRVKKWVVRELLHGDFSDEDREELIIEALNTSNVKLKEFAIKELFRSKVKISKVLIKQLLAILCISHNIKVVDLLIANLSKIEENKILPSIKEKMKNGIPELQKNLFFLLVDFQTPDSFDIILATTVKNKNTKEIMFFKEILDKKIRKIKEEKDDYSDFVEKVYLNMKNLPVSNFLHYMLKELLSFGKDSIPYFCTYFEESGFKDDIMNQLSKMNSQELFLSFNKKLSELKDEEFSRVMRVTLEVFAQINTEKVYELISNYHEKVEDFNYITEALKSINDVKLILNMLKNKEKALINIGLEIAQILLHPSILEEVVRLTKNPDENIRYRTISVLDSYDLSEVLGIFREMLSDPSENIQDGVLDALARHNNEAVNQVLLSELNNETLRDKIIQILGERNLETYFENFNDLNEKARSQMAKSLVKTSDKIVKKGIELCGSHEAEKRYIGVKTLSYVLPKHQDEILPVFKGMIEDPDAYIRSTISIALKDLDTPLATIILLTLLKDPNKRVRANCIESFLNTKNKPAIIKVLKGFLKDPNNRIKGNAVMVLYKLGDRSVLEEIEKMLDSEDKWMVTTALYTIGDLKINEFVYKVIELLQSKDRDIRKNALMAIIKINSPKFIVHIKRLGNDLDKEIRTIAQSYLSKIR</sequence>
<comment type="caution">
    <text evidence="1">The sequence shown here is derived from an EMBL/GenBank/DDBJ whole genome shotgun (WGS) entry which is preliminary data.</text>
</comment>
<dbReference type="PANTHER" id="PTHR12697">
    <property type="entry name" value="PBS LYASE HEAT-LIKE PROTEIN"/>
    <property type="match status" value="1"/>
</dbReference>
<dbReference type="AlphaFoldDB" id="A0A2N5ZLL8"/>
<dbReference type="EMBL" id="PKTG01000027">
    <property type="protein sequence ID" value="PLX19492.1"/>
    <property type="molecule type" value="Genomic_DNA"/>
</dbReference>
<dbReference type="PANTHER" id="PTHR12697:SF5">
    <property type="entry name" value="DEOXYHYPUSINE HYDROXYLASE"/>
    <property type="match status" value="1"/>
</dbReference>
<dbReference type="InterPro" id="IPR016024">
    <property type="entry name" value="ARM-type_fold"/>
</dbReference>
<proteinExistence type="predicted"/>
<protein>
    <recommendedName>
        <fullName evidence="3">Clathrin/coatomer adaptor adaptin-like N-terminal domain-containing protein</fullName>
    </recommendedName>
</protein>
<organism evidence="1 2">
    <name type="scientific">Muiribacterium halophilum</name>
    <dbReference type="NCBI Taxonomy" id="2053465"/>
    <lineage>
        <taxon>Bacteria</taxon>
        <taxon>Candidatus Muiribacteriota</taxon>
        <taxon>Candidatus Muiribacteriia</taxon>
        <taxon>Candidatus Muiribacteriales</taxon>
        <taxon>Candidatus Muiribacteriaceae</taxon>
        <taxon>Candidatus Muiribacterium</taxon>
    </lineage>
</organism>
<dbReference type="InterPro" id="IPR011989">
    <property type="entry name" value="ARM-like"/>
</dbReference>
<evidence type="ECO:0000313" key="1">
    <source>
        <dbReference type="EMBL" id="PLX19492.1"/>
    </source>
</evidence>
<evidence type="ECO:0008006" key="3">
    <source>
        <dbReference type="Google" id="ProtNLM"/>
    </source>
</evidence>
<evidence type="ECO:0000313" key="2">
    <source>
        <dbReference type="Proteomes" id="UP000234857"/>
    </source>
</evidence>
<dbReference type="Proteomes" id="UP000234857">
    <property type="component" value="Unassembled WGS sequence"/>
</dbReference>